<dbReference type="OrthoDB" id="9815791at2"/>
<dbReference type="Gene3D" id="3.40.50.1970">
    <property type="match status" value="1"/>
</dbReference>
<keyword evidence="3" id="KW-0560">Oxidoreductase</keyword>
<dbReference type="Proteomes" id="UP000325255">
    <property type="component" value="Unassembled WGS sequence"/>
</dbReference>
<dbReference type="InterPro" id="IPR018211">
    <property type="entry name" value="ADH_Fe_CS"/>
</dbReference>
<gene>
    <name evidence="7" type="ORF">F1189_03900</name>
</gene>
<dbReference type="PANTHER" id="PTHR11496">
    <property type="entry name" value="ALCOHOL DEHYDROGENASE"/>
    <property type="match status" value="1"/>
</dbReference>
<evidence type="ECO:0000313" key="8">
    <source>
        <dbReference type="Proteomes" id="UP000325255"/>
    </source>
</evidence>
<evidence type="ECO:0000256" key="3">
    <source>
        <dbReference type="ARBA" id="ARBA00023002"/>
    </source>
</evidence>
<dbReference type="InterPro" id="IPR039697">
    <property type="entry name" value="Alcohol_dehydrogenase_Fe"/>
</dbReference>
<sequence length="378" mass="39555">MSKVPASNWDFHLPTRVRFGWGRAAEAAEALRAQGATRVFVMAGRSYLKHQGGAEALAARLAPAAVTLFAETEENPSIATVDTAARLCAQSGAQAVLAIGGGSVLDAAKVVALLQKNEGSVRDYLDGVRKITAKGLFTVAVPTTSGTGSEVTPFSVITNPEKQSKPAIACPENFPDLAIVDPELTLTMPQPVAASTGLDALTQVIEGFWSTRATDISRALAFRAIVTIWRNLERACQDKDHDAVAAMASASCIGGVQMAMVGNTAIHPLSYPITLDHGVRHGFACALFLPAFLRFNAPVLDSAFADLLGVLGFSRAEAFADALEALMQRLGAPTRLGAVGVTEAMLPAIAARGIGRSTPANPRPVEAAEIVTICRGIL</sequence>
<accession>A0A5M6J005</accession>
<organism evidence="7 8">
    <name type="scientific">Rhodovastum atsumiense</name>
    <dbReference type="NCBI Taxonomy" id="504468"/>
    <lineage>
        <taxon>Bacteria</taxon>
        <taxon>Pseudomonadati</taxon>
        <taxon>Pseudomonadota</taxon>
        <taxon>Alphaproteobacteria</taxon>
        <taxon>Acetobacterales</taxon>
        <taxon>Acetobacteraceae</taxon>
        <taxon>Rhodovastum</taxon>
    </lineage>
</organism>
<evidence type="ECO:0000259" key="6">
    <source>
        <dbReference type="Pfam" id="PF25137"/>
    </source>
</evidence>
<evidence type="ECO:0000259" key="5">
    <source>
        <dbReference type="Pfam" id="PF00465"/>
    </source>
</evidence>
<evidence type="ECO:0000313" key="7">
    <source>
        <dbReference type="EMBL" id="KAA5613926.1"/>
    </source>
</evidence>
<dbReference type="GO" id="GO:0004022">
    <property type="term" value="F:alcohol dehydrogenase (NAD+) activity"/>
    <property type="evidence" value="ECO:0007669"/>
    <property type="project" value="UniProtKB-EC"/>
</dbReference>
<keyword evidence="8" id="KW-1185">Reference proteome</keyword>
<evidence type="ECO:0000256" key="2">
    <source>
        <dbReference type="ARBA" id="ARBA00007358"/>
    </source>
</evidence>
<comment type="catalytic activity">
    <reaction evidence="4">
        <text>a primary alcohol + NAD(+) = an aldehyde + NADH + H(+)</text>
        <dbReference type="Rhea" id="RHEA:10736"/>
        <dbReference type="ChEBI" id="CHEBI:15378"/>
        <dbReference type="ChEBI" id="CHEBI:15734"/>
        <dbReference type="ChEBI" id="CHEBI:17478"/>
        <dbReference type="ChEBI" id="CHEBI:57540"/>
        <dbReference type="ChEBI" id="CHEBI:57945"/>
        <dbReference type="EC" id="1.1.1.1"/>
    </reaction>
</comment>
<dbReference type="Gene3D" id="1.20.1090.10">
    <property type="entry name" value="Dehydroquinate synthase-like - alpha domain"/>
    <property type="match status" value="1"/>
</dbReference>
<dbReference type="EMBL" id="VWPK01000004">
    <property type="protein sequence ID" value="KAA5613926.1"/>
    <property type="molecule type" value="Genomic_DNA"/>
</dbReference>
<feature type="domain" description="Alcohol dehydrogenase iron-type/glycerol dehydrogenase GldA" evidence="5">
    <location>
        <begin position="14"/>
        <end position="182"/>
    </location>
</feature>
<evidence type="ECO:0000256" key="1">
    <source>
        <dbReference type="ARBA" id="ARBA00001962"/>
    </source>
</evidence>
<comment type="caution">
    <text evidence="7">The sequence shown here is derived from an EMBL/GenBank/DDBJ whole genome shotgun (WGS) entry which is preliminary data.</text>
</comment>
<reference evidence="7 8" key="1">
    <citation type="submission" date="2019-09" db="EMBL/GenBank/DDBJ databases">
        <title>Genome sequence of Rhodovastum atsumiense, a diverse member of the Acetobacteraceae family of non-sulfur purple photosynthetic bacteria.</title>
        <authorList>
            <person name="Meyer T."/>
            <person name="Kyndt J."/>
        </authorList>
    </citation>
    <scope>NUCLEOTIDE SEQUENCE [LARGE SCALE GENOMIC DNA]</scope>
    <source>
        <strain evidence="7 8">DSM 21279</strain>
    </source>
</reference>
<name>A0A5M6J005_9PROT</name>
<dbReference type="GO" id="GO:0046872">
    <property type="term" value="F:metal ion binding"/>
    <property type="evidence" value="ECO:0007669"/>
    <property type="project" value="InterPro"/>
</dbReference>
<feature type="domain" description="Fe-containing alcohol dehydrogenase-like C-terminal" evidence="6">
    <location>
        <begin position="194"/>
        <end position="375"/>
    </location>
</feature>
<dbReference type="SUPFAM" id="SSF56796">
    <property type="entry name" value="Dehydroquinate synthase-like"/>
    <property type="match status" value="1"/>
</dbReference>
<dbReference type="Pfam" id="PF00465">
    <property type="entry name" value="Fe-ADH"/>
    <property type="match status" value="1"/>
</dbReference>
<dbReference type="PANTHER" id="PTHR11496:SF103">
    <property type="entry name" value="DEHYDROGENASE, PUTATIVE-RELATED"/>
    <property type="match status" value="1"/>
</dbReference>
<comment type="cofactor">
    <cofactor evidence="1">
        <name>Fe cation</name>
        <dbReference type="ChEBI" id="CHEBI:24875"/>
    </cofactor>
</comment>
<protein>
    <submittedName>
        <fullName evidence="7">Iron-containing alcohol dehydrogenase</fullName>
    </submittedName>
</protein>
<dbReference type="FunFam" id="3.40.50.1970:FF:000003">
    <property type="entry name" value="Alcohol dehydrogenase, iron-containing"/>
    <property type="match status" value="1"/>
</dbReference>
<dbReference type="PROSITE" id="PS00913">
    <property type="entry name" value="ADH_IRON_1"/>
    <property type="match status" value="1"/>
</dbReference>
<dbReference type="AlphaFoldDB" id="A0A5M6J005"/>
<comment type="similarity">
    <text evidence="2">Belongs to the iron-containing alcohol dehydrogenase family.</text>
</comment>
<dbReference type="InterPro" id="IPR056798">
    <property type="entry name" value="ADH_Fe_C"/>
</dbReference>
<dbReference type="Pfam" id="PF25137">
    <property type="entry name" value="ADH_Fe_C"/>
    <property type="match status" value="1"/>
</dbReference>
<dbReference type="InterPro" id="IPR001670">
    <property type="entry name" value="ADH_Fe/GldA"/>
</dbReference>
<evidence type="ECO:0000256" key="4">
    <source>
        <dbReference type="ARBA" id="ARBA00049243"/>
    </source>
</evidence>
<proteinExistence type="inferred from homology"/>